<accession>A0A9W4GD76</accession>
<gene>
    <name evidence="2" type="ORF">BGTH12_LOCUS1794</name>
</gene>
<comment type="caution">
    <text evidence="2">The sequence shown here is derived from an EMBL/GenBank/DDBJ whole genome shotgun (WGS) entry which is preliminary data.</text>
</comment>
<dbReference type="Proteomes" id="UP000683417">
    <property type="component" value="Unassembled WGS sequence"/>
</dbReference>
<sequence length="44" mass="5153">MKEKRKLINSMSTKMHSSRTDDLIKQVKQKPVKITRKARNVVTV</sequence>
<organism evidence="2 3">
    <name type="scientific">Blumeria graminis f. sp. triticale</name>
    <dbReference type="NCBI Taxonomy" id="1689686"/>
    <lineage>
        <taxon>Eukaryota</taxon>
        <taxon>Fungi</taxon>
        <taxon>Dikarya</taxon>
        <taxon>Ascomycota</taxon>
        <taxon>Pezizomycotina</taxon>
        <taxon>Leotiomycetes</taxon>
        <taxon>Erysiphales</taxon>
        <taxon>Erysiphaceae</taxon>
        <taxon>Blumeria</taxon>
    </lineage>
</organism>
<dbReference type="AlphaFoldDB" id="A0A9W4GD76"/>
<proteinExistence type="predicted"/>
<evidence type="ECO:0000256" key="1">
    <source>
        <dbReference type="SAM" id="MobiDB-lite"/>
    </source>
</evidence>
<evidence type="ECO:0000313" key="2">
    <source>
        <dbReference type="EMBL" id="CAD6500436.1"/>
    </source>
</evidence>
<feature type="region of interest" description="Disordered" evidence="1">
    <location>
        <begin position="1"/>
        <end position="24"/>
    </location>
</feature>
<evidence type="ECO:0000313" key="3">
    <source>
        <dbReference type="Proteomes" id="UP000683417"/>
    </source>
</evidence>
<reference evidence="2" key="1">
    <citation type="submission" date="2020-10" db="EMBL/GenBank/DDBJ databases">
        <authorList>
            <person name="Muller C M."/>
        </authorList>
    </citation>
    <scope>NUCLEOTIDE SEQUENCE</scope>
    <source>
        <strain evidence="2">THUN-12</strain>
    </source>
</reference>
<dbReference type="EMBL" id="CAJHIT010000003">
    <property type="protein sequence ID" value="CAD6500436.1"/>
    <property type="molecule type" value="Genomic_DNA"/>
</dbReference>
<protein>
    <submittedName>
        <fullName evidence="2">BgTH12-07613</fullName>
    </submittedName>
</protein>
<name>A0A9W4GD76_BLUGR</name>